<evidence type="ECO:0000313" key="8">
    <source>
        <dbReference type="EMBL" id="KRX19111.1"/>
    </source>
</evidence>
<evidence type="ECO:0000313" key="9">
    <source>
        <dbReference type="Proteomes" id="UP000054630"/>
    </source>
</evidence>
<evidence type="ECO:0000256" key="4">
    <source>
        <dbReference type="ARBA" id="ARBA00022999"/>
    </source>
</evidence>
<dbReference type="Proteomes" id="UP000054630">
    <property type="component" value="Unassembled WGS sequence"/>
</dbReference>
<evidence type="ECO:0000256" key="1">
    <source>
        <dbReference type="ARBA" id="ARBA00022604"/>
    </source>
</evidence>
<gene>
    <name evidence="8" type="primary">Socs7</name>
    <name evidence="8" type="ORF">T07_13450</name>
</gene>
<dbReference type="EMBL" id="JYDL01000063">
    <property type="protein sequence ID" value="KRX19112.1"/>
    <property type="molecule type" value="Genomic_DNA"/>
</dbReference>
<name>A0A0V0RXG6_9BILA</name>
<dbReference type="GO" id="GO:0009968">
    <property type="term" value="P:negative regulation of signal transduction"/>
    <property type="evidence" value="ECO:0007669"/>
    <property type="project" value="UniProtKB-KW"/>
</dbReference>
<reference evidence="8 9" key="1">
    <citation type="submission" date="2015-01" db="EMBL/GenBank/DDBJ databases">
        <title>Evolution of Trichinella species and genotypes.</title>
        <authorList>
            <person name="Korhonen P.K."/>
            <person name="Edoardo P."/>
            <person name="Giuseppe L.R."/>
            <person name="Gasser R.B."/>
        </authorList>
    </citation>
    <scope>NUCLEOTIDE SEQUENCE [LARGE SCALE GENOMIC DNA]</scope>
    <source>
        <strain evidence="8">ISS37</strain>
    </source>
</reference>
<evidence type="ECO:0000259" key="6">
    <source>
        <dbReference type="PROSITE" id="PS50001"/>
    </source>
</evidence>
<dbReference type="Gene3D" id="3.30.505.10">
    <property type="entry name" value="SH2 domain"/>
    <property type="match status" value="1"/>
</dbReference>
<sequence length="200" mass="23088">MGDDFARNFRDHGEYSSTREGFLGPATFSSALAELRLCEWYWSDLSKSAAEKILRYKRIGSYLIRDSENDSHIFSLSYRGENSVYHIRIEYQHGTFSFGVRNHARVGIGRLCAPSLVSLIDMAKEEIRRGVYNIFLYPKAGHYHTEFVSFAYPVTRSNAVPSLQTLCKWKLRNSVSPEIIRQWPLPSFIQDYILSDSNEI</sequence>
<protein>
    <submittedName>
        <fullName evidence="8">Suppressor of cytokine signaling 7</fullName>
    </submittedName>
</protein>
<evidence type="ECO:0000259" key="7">
    <source>
        <dbReference type="PROSITE" id="PS50225"/>
    </source>
</evidence>
<dbReference type="InterPro" id="IPR036036">
    <property type="entry name" value="SOCS_box-like_dom_sf"/>
</dbReference>
<evidence type="ECO:0000256" key="5">
    <source>
        <dbReference type="PROSITE-ProRule" id="PRU00191"/>
    </source>
</evidence>
<comment type="caution">
    <text evidence="8">The sequence shown here is derived from an EMBL/GenBank/DDBJ whole genome shotgun (WGS) entry which is preliminary data.</text>
</comment>
<keyword evidence="9" id="KW-1185">Reference proteome</keyword>
<dbReference type="InterPro" id="IPR036860">
    <property type="entry name" value="SH2_dom_sf"/>
</dbReference>
<dbReference type="OrthoDB" id="6426624at2759"/>
<dbReference type="SUPFAM" id="SSF55550">
    <property type="entry name" value="SH2 domain"/>
    <property type="match status" value="1"/>
</dbReference>
<dbReference type="SUPFAM" id="SSF158235">
    <property type="entry name" value="SOCS box-like"/>
    <property type="match status" value="1"/>
</dbReference>
<dbReference type="EMBL" id="JYDL01000063">
    <property type="protein sequence ID" value="KRX19111.1"/>
    <property type="molecule type" value="Genomic_DNA"/>
</dbReference>
<dbReference type="SMART" id="SM00252">
    <property type="entry name" value="SH2"/>
    <property type="match status" value="1"/>
</dbReference>
<dbReference type="SMART" id="SM00969">
    <property type="entry name" value="SOCS_box"/>
    <property type="match status" value="1"/>
</dbReference>
<dbReference type="PROSITE" id="PS50001">
    <property type="entry name" value="SH2"/>
    <property type="match status" value="1"/>
</dbReference>
<dbReference type="Pfam" id="PF00017">
    <property type="entry name" value="SH2"/>
    <property type="match status" value="1"/>
</dbReference>
<dbReference type="GO" id="GO:0035556">
    <property type="term" value="P:intracellular signal transduction"/>
    <property type="evidence" value="ECO:0007669"/>
    <property type="project" value="InterPro"/>
</dbReference>
<keyword evidence="3" id="KW-0833">Ubl conjugation pathway</keyword>
<accession>A0A0V0RXG6</accession>
<keyword evidence="1" id="KW-0341">Growth regulation</keyword>
<evidence type="ECO:0000256" key="2">
    <source>
        <dbReference type="ARBA" id="ARBA00022700"/>
    </source>
</evidence>
<dbReference type="GO" id="GO:0046854">
    <property type="term" value="P:phosphatidylinositol phosphate biosynthetic process"/>
    <property type="evidence" value="ECO:0007669"/>
    <property type="project" value="TreeGrafter"/>
</dbReference>
<dbReference type="GO" id="GO:0005942">
    <property type="term" value="C:phosphatidylinositol 3-kinase complex"/>
    <property type="evidence" value="ECO:0007669"/>
    <property type="project" value="TreeGrafter"/>
</dbReference>
<evidence type="ECO:0000256" key="3">
    <source>
        <dbReference type="ARBA" id="ARBA00022786"/>
    </source>
</evidence>
<feature type="domain" description="SOCS box" evidence="7">
    <location>
        <begin position="149"/>
        <end position="199"/>
    </location>
</feature>
<dbReference type="InterPro" id="IPR000980">
    <property type="entry name" value="SH2"/>
</dbReference>
<proteinExistence type="predicted"/>
<dbReference type="PROSITE" id="PS50225">
    <property type="entry name" value="SOCS"/>
    <property type="match status" value="1"/>
</dbReference>
<keyword evidence="2" id="KW-0734">Signal transduction inhibitor</keyword>
<dbReference type="AlphaFoldDB" id="A0A0V0RXG6"/>
<dbReference type="STRING" id="6336.A0A0V0RXG6"/>
<dbReference type="PANTHER" id="PTHR10155:SF32">
    <property type="entry name" value="LP02169P"/>
    <property type="match status" value="1"/>
</dbReference>
<dbReference type="InterPro" id="IPR001496">
    <property type="entry name" value="SOCS_box"/>
</dbReference>
<dbReference type="Pfam" id="PF07525">
    <property type="entry name" value="SOCS_box"/>
    <property type="match status" value="1"/>
</dbReference>
<keyword evidence="4 5" id="KW-0727">SH2 domain</keyword>
<feature type="domain" description="SH2" evidence="6">
    <location>
        <begin position="40"/>
        <end position="139"/>
    </location>
</feature>
<dbReference type="GO" id="GO:0046935">
    <property type="term" value="F:1-phosphatidylinositol-3-kinase regulator activity"/>
    <property type="evidence" value="ECO:0007669"/>
    <property type="project" value="TreeGrafter"/>
</dbReference>
<dbReference type="PANTHER" id="PTHR10155">
    <property type="entry name" value="PHOSPHATIDYLINOSITOL 3-KINASE REGULATORY SUBUNIT"/>
    <property type="match status" value="1"/>
</dbReference>
<organism evidence="8 9">
    <name type="scientific">Trichinella nelsoni</name>
    <dbReference type="NCBI Taxonomy" id="6336"/>
    <lineage>
        <taxon>Eukaryota</taxon>
        <taxon>Metazoa</taxon>
        <taxon>Ecdysozoa</taxon>
        <taxon>Nematoda</taxon>
        <taxon>Enoplea</taxon>
        <taxon>Dorylaimia</taxon>
        <taxon>Trichinellida</taxon>
        <taxon>Trichinellidae</taxon>
        <taxon>Trichinella</taxon>
    </lineage>
</organism>